<organism evidence="1 2">
    <name type="scientific">Dermatophagoides farinae</name>
    <name type="common">American house dust mite</name>
    <dbReference type="NCBI Taxonomy" id="6954"/>
    <lineage>
        <taxon>Eukaryota</taxon>
        <taxon>Metazoa</taxon>
        <taxon>Ecdysozoa</taxon>
        <taxon>Arthropoda</taxon>
        <taxon>Chelicerata</taxon>
        <taxon>Arachnida</taxon>
        <taxon>Acari</taxon>
        <taxon>Acariformes</taxon>
        <taxon>Sarcoptiformes</taxon>
        <taxon>Astigmata</taxon>
        <taxon>Psoroptidia</taxon>
        <taxon>Analgoidea</taxon>
        <taxon>Pyroglyphidae</taxon>
        <taxon>Dermatophagoidinae</taxon>
        <taxon>Dermatophagoides</taxon>
    </lineage>
</organism>
<evidence type="ECO:0000313" key="2">
    <source>
        <dbReference type="Proteomes" id="UP000790347"/>
    </source>
</evidence>
<name>A0A922HRI8_DERFA</name>
<proteinExistence type="predicted"/>
<dbReference type="Proteomes" id="UP000790347">
    <property type="component" value="Unassembled WGS sequence"/>
</dbReference>
<reference evidence="1" key="2">
    <citation type="journal article" date="2022" name="Res Sq">
        <title>Comparative Genomics Reveals Insights into the Divergent Evolution of Astigmatic Mites and Household Pest Adaptations.</title>
        <authorList>
            <person name="Xiong Q."/>
            <person name="Wan A.T.-Y."/>
            <person name="Liu X.-Y."/>
            <person name="Fung C.S.-H."/>
            <person name="Xiao X."/>
            <person name="Malainual N."/>
            <person name="Hou J."/>
            <person name="Wang L."/>
            <person name="Wang M."/>
            <person name="Yang K."/>
            <person name="Cui Y."/>
            <person name="Leung E."/>
            <person name="Nong W."/>
            <person name="Shin S.-K."/>
            <person name="Au S."/>
            <person name="Jeong K.Y."/>
            <person name="Chew F.T."/>
            <person name="Hui J."/>
            <person name="Leung T.F."/>
            <person name="Tungtrongchitr A."/>
            <person name="Zhong N."/>
            <person name="Liu Z."/>
            <person name="Tsui S."/>
        </authorList>
    </citation>
    <scope>NUCLEOTIDE SEQUENCE</scope>
    <source>
        <strain evidence="1">Derf</strain>
        <tissue evidence="1">Whole organism</tissue>
    </source>
</reference>
<reference evidence="1" key="1">
    <citation type="submission" date="2013-05" db="EMBL/GenBank/DDBJ databases">
        <authorList>
            <person name="Yim A.K.Y."/>
            <person name="Chan T.F."/>
            <person name="Ji K.M."/>
            <person name="Liu X.Y."/>
            <person name="Zhou J.W."/>
            <person name="Li R.Q."/>
            <person name="Yang K.Y."/>
            <person name="Li J."/>
            <person name="Li M."/>
            <person name="Law P.T.W."/>
            <person name="Wu Y.L."/>
            <person name="Cai Z.L."/>
            <person name="Qin H."/>
            <person name="Bao Y."/>
            <person name="Leung R.K.K."/>
            <person name="Ng P.K.S."/>
            <person name="Zou J."/>
            <person name="Zhong X.J."/>
            <person name="Ran P.X."/>
            <person name="Zhong N.S."/>
            <person name="Liu Z.G."/>
            <person name="Tsui S.K.W."/>
        </authorList>
    </citation>
    <scope>NUCLEOTIDE SEQUENCE</scope>
    <source>
        <strain evidence="1">Derf</strain>
        <tissue evidence="1">Whole organism</tissue>
    </source>
</reference>
<dbReference type="EMBL" id="ASGP02000007">
    <property type="protein sequence ID" value="KAH9497644.1"/>
    <property type="molecule type" value="Genomic_DNA"/>
</dbReference>
<gene>
    <name evidence="1" type="ORF">DERF_013617</name>
</gene>
<accession>A0A922HRI8</accession>
<evidence type="ECO:0000313" key="1">
    <source>
        <dbReference type="EMBL" id="KAH9497644.1"/>
    </source>
</evidence>
<dbReference type="AlphaFoldDB" id="A0A922HRI8"/>
<keyword evidence="2" id="KW-1185">Reference proteome</keyword>
<sequence>MAYTTSYDDDHDHNISNIDIISCWFSPTTTIHQQQQQQQLPSNKTLRKSLFQHIFGALRCTQ</sequence>
<protein>
    <submittedName>
        <fullName evidence="1">Uncharacterized protein</fullName>
    </submittedName>
</protein>
<comment type="caution">
    <text evidence="1">The sequence shown here is derived from an EMBL/GenBank/DDBJ whole genome shotgun (WGS) entry which is preliminary data.</text>
</comment>